<dbReference type="EMBL" id="MT631713">
    <property type="protein sequence ID" value="QNO58089.1"/>
    <property type="molecule type" value="Genomic_DNA"/>
</dbReference>
<accession>A0A7G9ZCV5</accession>
<organism evidence="1">
    <name type="scientific">Candidatus Methanophaga sp. ANME-1 ERB7</name>
    <dbReference type="NCBI Taxonomy" id="2759913"/>
    <lineage>
        <taxon>Archaea</taxon>
        <taxon>Methanobacteriati</taxon>
        <taxon>Methanobacteriota</taxon>
        <taxon>Stenosarchaea group</taxon>
        <taxon>Methanomicrobia</taxon>
        <taxon>Candidatus Methanophagales</taxon>
        <taxon>Candidatus Methanophagaceae</taxon>
        <taxon>Candidatus Methanophaga</taxon>
    </lineage>
</organism>
<protein>
    <submittedName>
        <fullName evidence="1">Uncharacterized protein</fullName>
    </submittedName>
</protein>
<reference evidence="1" key="1">
    <citation type="submission" date="2020-06" db="EMBL/GenBank/DDBJ databases">
        <title>Unique genomic features of the anaerobic methanotrophic archaea.</title>
        <authorList>
            <person name="Chadwick G.L."/>
            <person name="Skennerton C.T."/>
            <person name="Laso-Perez R."/>
            <person name="Leu A.O."/>
            <person name="Speth D.R."/>
            <person name="Yu H."/>
            <person name="Morgan-Lang C."/>
            <person name="Hatzenpichler R."/>
            <person name="Goudeau D."/>
            <person name="Malmstrom R."/>
            <person name="Brazelton W.J."/>
            <person name="Woyke T."/>
            <person name="Hallam S.J."/>
            <person name="Tyson G.W."/>
            <person name="Wegener G."/>
            <person name="Boetius A."/>
            <person name="Orphan V."/>
        </authorList>
    </citation>
    <scope>NUCLEOTIDE SEQUENCE</scope>
</reference>
<sequence length="185" mass="20701">MLFKIKKENEGPFRANRILDTPEVKVDQVFTKEEKPVALFATIAEDEAKKIGAEGYFGPTQMGVEGKYERDKKWVTKSLYFYKNIPDAYDDENLHRQIRESLRTEGTIVPSNMQFEKVENISTILLSGTASLEANYDGSAKLNGSLNVSTPSAVSAQIMKRCPYCNSEIEVTSNICPVCKSSIES</sequence>
<gene>
    <name evidence="1" type="ORF">OJKMNAAM_00011</name>
</gene>
<name>A0A7G9ZCV5_9EURY</name>
<proteinExistence type="predicted"/>
<dbReference type="AlphaFoldDB" id="A0A7G9ZCV5"/>
<evidence type="ECO:0000313" key="1">
    <source>
        <dbReference type="EMBL" id="QNO58089.1"/>
    </source>
</evidence>